<dbReference type="InterPro" id="IPR050359">
    <property type="entry name" value="bHLH_transcription_factors"/>
</dbReference>
<dbReference type="AlphaFoldDB" id="A0A9J6BU99"/>
<dbReference type="EMBL" id="JADBJN010000003">
    <property type="protein sequence ID" value="KAG5673465.1"/>
    <property type="molecule type" value="Genomic_DNA"/>
</dbReference>
<dbReference type="GO" id="GO:0007423">
    <property type="term" value="P:sensory organ development"/>
    <property type="evidence" value="ECO:0007669"/>
    <property type="project" value="TreeGrafter"/>
</dbReference>
<sequence length="130" mass="15278">MTSEELKNLQKTHFLQHKQNKEVLKSSENQQKESTKVKFISISSLSASNFNKIENKNVKRKKLKIVSVQTKIKRRLAANGRERRRMKNLNKAFDNLRKYLPSPENNRQLSKYETLQIAQSYITALCELLK</sequence>
<dbReference type="SUPFAM" id="SSF47459">
    <property type="entry name" value="HLH, helix-loop-helix DNA-binding domain"/>
    <property type="match status" value="1"/>
</dbReference>
<gene>
    <name evidence="3" type="ORF">PVAND_003510</name>
</gene>
<feature type="region of interest" description="Disordered" evidence="1">
    <location>
        <begin position="1"/>
        <end position="33"/>
    </location>
</feature>
<dbReference type="SMART" id="SM00353">
    <property type="entry name" value="HLH"/>
    <property type="match status" value="1"/>
</dbReference>
<dbReference type="Proteomes" id="UP001107558">
    <property type="component" value="Chromosome 3"/>
</dbReference>
<evidence type="ECO:0000256" key="1">
    <source>
        <dbReference type="SAM" id="MobiDB-lite"/>
    </source>
</evidence>
<name>A0A9J6BU99_POLVA</name>
<dbReference type="OrthoDB" id="6161578at2759"/>
<proteinExistence type="predicted"/>
<dbReference type="GO" id="GO:0045944">
    <property type="term" value="P:positive regulation of transcription by RNA polymerase II"/>
    <property type="evidence" value="ECO:0007669"/>
    <property type="project" value="TreeGrafter"/>
</dbReference>
<dbReference type="GO" id="GO:0061564">
    <property type="term" value="P:axon development"/>
    <property type="evidence" value="ECO:0007669"/>
    <property type="project" value="TreeGrafter"/>
</dbReference>
<keyword evidence="4" id="KW-1185">Reference proteome</keyword>
<dbReference type="PANTHER" id="PTHR19290">
    <property type="entry name" value="BASIC HELIX-LOOP-HELIX PROTEIN NEUROGENIN-RELATED"/>
    <property type="match status" value="1"/>
</dbReference>
<reference evidence="3" key="1">
    <citation type="submission" date="2021-03" db="EMBL/GenBank/DDBJ databases">
        <title>Chromosome level genome of the anhydrobiotic midge Polypedilum vanderplanki.</title>
        <authorList>
            <person name="Yoshida Y."/>
            <person name="Kikawada T."/>
            <person name="Gusev O."/>
        </authorList>
    </citation>
    <scope>NUCLEOTIDE SEQUENCE</scope>
    <source>
        <strain evidence="3">NIAS01</strain>
        <tissue evidence="3">Whole body or cell culture</tissue>
    </source>
</reference>
<dbReference type="GO" id="GO:0005634">
    <property type="term" value="C:nucleus"/>
    <property type="evidence" value="ECO:0007669"/>
    <property type="project" value="TreeGrafter"/>
</dbReference>
<dbReference type="Gene3D" id="4.10.280.10">
    <property type="entry name" value="Helix-loop-helix DNA-binding domain"/>
    <property type="match status" value="1"/>
</dbReference>
<accession>A0A9J6BU99</accession>
<evidence type="ECO:0000313" key="3">
    <source>
        <dbReference type="EMBL" id="KAG5673465.1"/>
    </source>
</evidence>
<dbReference type="GO" id="GO:0046983">
    <property type="term" value="F:protein dimerization activity"/>
    <property type="evidence" value="ECO:0007669"/>
    <property type="project" value="InterPro"/>
</dbReference>
<dbReference type="InterPro" id="IPR036638">
    <property type="entry name" value="HLH_DNA-bd_sf"/>
</dbReference>
<dbReference type="Pfam" id="PF00010">
    <property type="entry name" value="HLH"/>
    <property type="match status" value="1"/>
</dbReference>
<organism evidence="3 4">
    <name type="scientific">Polypedilum vanderplanki</name>
    <name type="common">Sleeping chironomid midge</name>
    <dbReference type="NCBI Taxonomy" id="319348"/>
    <lineage>
        <taxon>Eukaryota</taxon>
        <taxon>Metazoa</taxon>
        <taxon>Ecdysozoa</taxon>
        <taxon>Arthropoda</taxon>
        <taxon>Hexapoda</taxon>
        <taxon>Insecta</taxon>
        <taxon>Pterygota</taxon>
        <taxon>Neoptera</taxon>
        <taxon>Endopterygota</taxon>
        <taxon>Diptera</taxon>
        <taxon>Nematocera</taxon>
        <taxon>Chironomoidea</taxon>
        <taxon>Chironomidae</taxon>
        <taxon>Chironominae</taxon>
        <taxon>Polypedilum</taxon>
        <taxon>Polypedilum</taxon>
    </lineage>
</organism>
<dbReference type="GO" id="GO:0000981">
    <property type="term" value="F:DNA-binding transcription factor activity, RNA polymerase II-specific"/>
    <property type="evidence" value="ECO:0007669"/>
    <property type="project" value="TreeGrafter"/>
</dbReference>
<dbReference type="PROSITE" id="PS50888">
    <property type="entry name" value="BHLH"/>
    <property type="match status" value="1"/>
</dbReference>
<dbReference type="GO" id="GO:0070888">
    <property type="term" value="F:E-box binding"/>
    <property type="evidence" value="ECO:0007669"/>
    <property type="project" value="TreeGrafter"/>
</dbReference>
<feature type="domain" description="BHLH" evidence="2">
    <location>
        <begin position="73"/>
        <end position="125"/>
    </location>
</feature>
<evidence type="ECO:0000313" key="4">
    <source>
        <dbReference type="Proteomes" id="UP001107558"/>
    </source>
</evidence>
<feature type="compositionally biased region" description="Basic and acidic residues" evidence="1">
    <location>
        <begin position="19"/>
        <end position="33"/>
    </location>
</feature>
<evidence type="ECO:0000259" key="2">
    <source>
        <dbReference type="PROSITE" id="PS50888"/>
    </source>
</evidence>
<protein>
    <recommendedName>
        <fullName evidence="2">BHLH domain-containing protein</fullName>
    </recommendedName>
</protein>
<comment type="caution">
    <text evidence="3">The sequence shown here is derived from an EMBL/GenBank/DDBJ whole genome shotgun (WGS) entry which is preliminary data.</text>
</comment>
<dbReference type="InterPro" id="IPR011598">
    <property type="entry name" value="bHLH_dom"/>
</dbReference>
<dbReference type="PANTHER" id="PTHR19290:SF169">
    <property type="entry name" value="PROTEIN ATONAL"/>
    <property type="match status" value="1"/>
</dbReference>